<evidence type="ECO:0000313" key="4">
    <source>
        <dbReference type="Proteomes" id="UP001175000"/>
    </source>
</evidence>
<dbReference type="EMBL" id="JAULSU010000004">
    <property type="protein sequence ID" value="KAK0619231.1"/>
    <property type="molecule type" value="Genomic_DNA"/>
</dbReference>
<gene>
    <name evidence="3" type="ORF">B0T14DRAFT_203250</name>
</gene>
<dbReference type="AlphaFoldDB" id="A0AA39WPP7"/>
<dbReference type="GO" id="GO:0003676">
    <property type="term" value="F:nucleic acid binding"/>
    <property type="evidence" value="ECO:0007669"/>
    <property type="project" value="InterPro"/>
</dbReference>
<evidence type="ECO:0000259" key="2">
    <source>
        <dbReference type="PROSITE" id="PS50174"/>
    </source>
</evidence>
<feature type="region of interest" description="Disordered" evidence="1">
    <location>
        <begin position="345"/>
        <end position="389"/>
    </location>
</feature>
<dbReference type="GO" id="GO:0071011">
    <property type="term" value="C:precatalytic spliceosome"/>
    <property type="evidence" value="ECO:0007669"/>
    <property type="project" value="TreeGrafter"/>
</dbReference>
<comment type="caution">
    <text evidence="3">The sequence shown here is derived from an EMBL/GenBank/DDBJ whole genome shotgun (WGS) entry which is preliminary data.</text>
</comment>
<dbReference type="PANTHER" id="PTHR13288">
    <property type="entry name" value="SPLICING FACTOR 45 SPF45"/>
    <property type="match status" value="1"/>
</dbReference>
<reference evidence="3" key="1">
    <citation type="submission" date="2023-06" db="EMBL/GenBank/DDBJ databases">
        <title>Genome-scale phylogeny and comparative genomics of the fungal order Sordariales.</title>
        <authorList>
            <consortium name="Lawrence Berkeley National Laboratory"/>
            <person name="Hensen N."/>
            <person name="Bonometti L."/>
            <person name="Westerberg I."/>
            <person name="Brannstrom I.O."/>
            <person name="Guillou S."/>
            <person name="Cros-Aarteil S."/>
            <person name="Calhoun S."/>
            <person name="Haridas S."/>
            <person name="Kuo A."/>
            <person name="Mondo S."/>
            <person name="Pangilinan J."/>
            <person name="Riley R."/>
            <person name="Labutti K."/>
            <person name="Andreopoulos B."/>
            <person name="Lipzen A."/>
            <person name="Chen C."/>
            <person name="Yanf M."/>
            <person name="Daum C."/>
            <person name="Ng V."/>
            <person name="Clum A."/>
            <person name="Steindorff A."/>
            <person name="Ohm R."/>
            <person name="Martin F."/>
            <person name="Silar P."/>
            <person name="Natvig D."/>
            <person name="Lalanne C."/>
            <person name="Gautier V."/>
            <person name="Ament-Velasquez S.L."/>
            <person name="Kruys A."/>
            <person name="Hutchinson M.I."/>
            <person name="Powell A.J."/>
            <person name="Barry K."/>
            <person name="Miller A.N."/>
            <person name="Grigoriev I.V."/>
            <person name="Debuchy R."/>
            <person name="Gladieux P."/>
            <person name="Thoren M.H."/>
            <person name="Johannesson H."/>
        </authorList>
    </citation>
    <scope>NUCLEOTIDE SEQUENCE</scope>
    <source>
        <strain evidence="3">CBS 606.72</strain>
    </source>
</reference>
<evidence type="ECO:0000256" key="1">
    <source>
        <dbReference type="SAM" id="MobiDB-lite"/>
    </source>
</evidence>
<dbReference type="Pfam" id="PF01585">
    <property type="entry name" value="G-patch"/>
    <property type="match status" value="1"/>
</dbReference>
<dbReference type="SMART" id="SM00443">
    <property type="entry name" value="G_patch"/>
    <property type="match status" value="1"/>
</dbReference>
<name>A0AA39WPP7_9PEZI</name>
<proteinExistence type="predicted"/>
<keyword evidence="4" id="KW-1185">Reference proteome</keyword>
<protein>
    <recommendedName>
        <fullName evidence="2">G-patch domain-containing protein</fullName>
    </recommendedName>
</protein>
<dbReference type="Proteomes" id="UP001175000">
    <property type="component" value="Unassembled WGS sequence"/>
</dbReference>
<feature type="compositionally biased region" description="Gly residues" evidence="1">
    <location>
        <begin position="355"/>
        <end position="373"/>
    </location>
</feature>
<dbReference type="InterPro" id="IPR040052">
    <property type="entry name" value="RBM17"/>
</dbReference>
<dbReference type="PROSITE" id="PS50174">
    <property type="entry name" value="G_PATCH"/>
    <property type="match status" value="1"/>
</dbReference>
<feature type="compositionally biased region" description="Low complexity" evidence="1">
    <location>
        <begin position="55"/>
        <end position="81"/>
    </location>
</feature>
<accession>A0AA39WPP7</accession>
<feature type="compositionally biased region" description="Pro residues" evidence="1">
    <location>
        <begin position="232"/>
        <end position="249"/>
    </location>
</feature>
<feature type="compositionally biased region" description="Low complexity" evidence="1">
    <location>
        <begin position="206"/>
        <end position="218"/>
    </location>
</feature>
<feature type="region of interest" description="Disordered" evidence="1">
    <location>
        <begin position="158"/>
        <end position="314"/>
    </location>
</feature>
<feature type="region of interest" description="Disordered" evidence="1">
    <location>
        <begin position="35"/>
        <end position="136"/>
    </location>
</feature>
<feature type="domain" description="G-patch" evidence="2">
    <location>
        <begin position="311"/>
        <end position="362"/>
    </location>
</feature>
<dbReference type="InterPro" id="IPR012677">
    <property type="entry name" value="Nucleotide-bd_a/b_plait_sf"/>
</dbReference>
<dbReference type="PANTHER" id="PTHR13288:SF8">
    <property type="entry name" value="SPLICING FACTOR 45"/>
    <property type="match status" value="1"/>
</dbReference>
<evidence type="ECO:0000313" key="3">
    <source>
        <dbReference type="EMBL" id="KAK0619231.1"/>
    </source>
</evidence>
<dbReference type="Gene3D" id="3.30.70.330">
    <property type="match status" value="1"/>
</dbReference>
<feature type="compositionally biased region" description="Acidic residues" evidence="1">
    <location>
        <begin position="121"/>
        <end position="131"/>
    </location>
</feature>
<dbReference type="InterPro" id="IPR000467">
    <property type="entry name" value="G_patch_dom"/>
</dbReference>
<dbReference type="GO" id="GO:0045292">
    <property type="term" value="P:mRNA cis splicing, via spliceosome"/>
    <property type="evidence" value="ECO:0007669"/>
    <property type="project" value="InterPro"/>
</dbReference>
<feature type="compositionally biased region" description="Polar residues" evidence="1">
    <location>
        <begin position="275"/>
        <end position="285"/>
    </location>
</feature>
<organism evidence="3 4">
    <name type="scientific">Immersiella caudata</name>
    <dbReference type="NCBI Taxonomy" id="314043"/>
    <lineage>
        <taxon>Eukaryota</taxon>
        <taxon>Fungi</taxon>
        <taxon>Dikarya</taxon>
        <taxon>Ascomycota</taxon>
        <taxon>Pezizomycotina</taxon>
        <taxon>Sordariomycetes</taxon>
        <taxon>Sordariomycetidae</taxon>
        <taxon>Sordariales</taxon>
        <taxon>Lasiosphaeriaceae</taxon>
        <taxon>Immersiella</taxon>
    </lineage>
</organism>
<sequence length="484" mass="53126">MARRRRQLTHVGAPTAQYSGAREVKWIAALRFQPIRRPQVKQPNKPKPSFPKALAPPTAATVVATTPTTIGGDGPTPTGAGQQRSTLADWAATEDDEYLYGGGEKRQRGGRRKKRKKNDDVPAETDWDELYDPARPTNVEEYLRSEERIREVREWKEVLYAHRRRRTPSYDSDMGSDEEEDRRPIGNQLAPHASLSFAPPPMSPPRTTVDADAATGDDAYARRLALSNQTSNPPPPPPPEANQPPPPPFTDSTTISRGPVRYEAPAPPAPDQMDLDSNPSDSEVNYANIPVPPLPAPEEDSSESRSSRPGQAGFAQRLMAKYGWTKGSGLGADSTGITSALRVQVEKRRKRPDAKGGGFAEPGGRGKIIGGKQGKPTTAEEDEGSSKHGKMSNVIVLRNMLEGMPNLEVEIEAGLGQEIGEECGDKYGRVERLYIEQTQRLVFIKFTDQVSALRVSLQFPPCPRSINGQHEAATWPALFRVYQG</sequence>